<feature type="domain" description="PTS EIIB type-2" evidence="2">
    <location>
        <begin position="2"/>
        <end position="95"/>
    </location>
</feature>
<accession>A0A9W6DFV3</accession>
<dbReference type="InterPro" id="IPR003501">
    <property type="entry name" value="PTS_EIIB_2/3"/>
</dbReference>
<name>A0A9W6DFV3_9FIRM</name>
<dbReference type="GO" id="GO:0008982">
    <property type="term" value="F:protein-N(PI)-phosphohistidine-sugar phosphotransferase activity"/>
    <property type="evidence" value="ECO:0007669"/>
    <property type="project" value="InterPro"/>
</dbReference>
<proteinExistence type="predicted"/>
<sequence length="100" mass="10877">MIRILSICGNGMGTSTIIKIKVKGICKKLGIDVVVDSCSAGEAASFTSNTDLIITTPEWGKMIRYPEGTVLITLVNLMDEKTLTDKLVNTVKENFPDEIN</sequence>
<keyword evidence="4" id="KW-1185">Reference proteome</keyword>
<dbReference type="Pfam" id="PF02302">
    <property type="entry name" value="PTS_IIB"/>
    <property type="match status" value="1"/>
</dbReference>
<evidence type="ECO:0000313" key="3">
    <source>
        <dbReference type="EMBL" id="GKX29867.1"/>
    </source>
</evidence>
<dbReference type="RefSeq" id="WP_281815585.1">
    <property type="nucleotide sequence ID" value="NZ_BRLB01000006.1"/>
</dbReference>
<organism evidence="3 4">
    <name type="scientific">Vallitalea longa</name>
    <dbReference type="NCBI Taxonomy" id="2936439"/>
    <lineage>
        <taxon>Bacteria</taxon>
        <taxon>Bacillati</taxon>
        <taxon>Bacillota</taxon>
        <taxon>Clostridia</taxon>
        <taxon>Lachnospirales</taxon>
        <taxon>Vallitaleaceae</taxon>
        <taxon>Vallitalea</taxon>
    </lineage>
</organism>
<dbReference type="CDD" id="cd05563">
    <property type="entry name" value="PTS_IIB_ascorbate"/>
    <property type="match status" value="1"/>
</dbReference>
<dbReference type="EMBL" id="BRLB01000006">
    <property type="protein sequence ID" value="GKX29867.1"/>
    <property type="molecule type" value="Genomic_DNA"/>
</dbReference>
<dbReference type="SUPFAM" id="SSF52794">
    <property type="entry name" value="PTS system IIB component-like"/>
    <property type="match status" value="1"/>
</dbReference>
<dbReference type="InterPro" id="IPR036095">
    <property type="entry name" value="PTS_EIIB-like_sf"/>
</dbReference>
<keyword evidence="1" id="KW-0808">Transferase</keyword>
<reference evidence="3" key="1">
    <citation type="submission" date="2022-06" db="EMBL/GenBank/DDBJ databases">
        <title>Vallitalea longa sp. nov., an anaerobic bacterium isolated from marine sediment.</title>
        <authorList>
            <person name="Hirano S."/>
            <person name="Terahara T."/>
            <person name="Mori K."/>
            <person name="Hamada M."/>
            <person name="Matsumoto R."/>
            <person name="Kobayashi T."/>
        </authorList>
    </citation>
    <scope>NUCLEOTIDE SEQUENCE</scope>
    <source>
        <strain evidence="3">SH18-1</strain>
    </source>
</reference>
<protein>
    <submittedName>
        <fullName evidence="3">PTS ascorbate transporter subunit IIB</fullName>
    </submittedName>
</protein>
<dbReference type="PROSITE" id="PS51099">
    <property type="entry name" value="PTS_EIIB_TYPE_2"/>
    <property type="match status" value="1"/>
</dbReference>
<gene>
    <name evidence="3" type="primary">ptxB</name>
    <name evidence="3" type="ORF">SH1V18_23470</name>
</gene>
<dbReference type="Proteomes" id="UP001144256">
    <property type="component" value="Unassembled WGS sequence"/>
</dbReference>
<dbReference type="GO" id="GO:0009401">
    <property type="term" value="P:phosphoenolpyruvate-dependent sugar phosphotransferase system"/>
    <property type="evidence" value="ECO:0007669"/>
    <property type="project" value="InterPro"/>
</dbReference>
<dbReference type="AlphaFoldDB" id="A0A9W6DFV3"/>
<comment type="caution">
    <text evidence="3">The sequence shown here is derived from an EMBL/GenBank/DDBJ whole genome shotgun (WGS) entry which is preliminary data.</text>
</comment>
<evidence type="ECO:0000256" key="1">
    <source>
        <dbReference type="ARBA" id="ARBA00022679"/>
    </source>
</evidence>
<evidence type="ECO:0000259" key="2">
    <source>
        <dbReference type="PROSITE" id="PS51099"/>
    </source>
</evidence>
<evidence type="ECO:0000313" key="4">
    <source>
        <dbReference type="Proteomes" id="UP001144256"/>
    </source>
</evidence>
<dbReference type="Gene3D" id="3.40.50.2300">
    <property type="match status" value="1"/>
</dbReference>
<dbReference type="InterPro" id="IPR013011">
    <property type="entry name" value="PTS_EIIB_2"/>
</dbReference>